<protein>
    <submittedName>
        <fullName evidence="4">Tellurium resistance protein TerZ</fullName>
    </submittedName>
</protein>
<dbReference type="AlphaFoldDB" id="A0A1W6B9I5"/>
<dbReference type="EMBL" id="CP019706">
    <property type="protein sequence ID" value="ARJ43683.1"/>
    <property type="molecule type" value="Genomic_DNA"/>
</dbReference>
<dbReference type="Pfam" id="PF02342">
    <property type="entry name" value="TerD"/>
    <property type="match status" value="1"/>
</dbReference>
<feature type="region of interest" description="Disordered" evidence="2">
    <location>
        <begin position="74"/>
        <end position="94"/>
    </location>
</feature>
<dbReference type="Proteomes" id="UP000192900">
    <property type="component" value="Chromosome"/>
</dbReference>
<proteinExistence type="predicted"/>
<feature type="compositionally biased region" description="Basic and acidic residues" evidence="2">
    <location>
        <begin position="77"/>
        <end position="88"/>
    </location>
</feature>
<dbReference type="InterPro" id="IPR003325">
    <property type="entry name" value="TerD"/>
</dbReference>
<evidence type="ECO:0000313" key="4">
    <source>
        <dbReference type="EMBL" id="ARJ43683.1"/>
    </source>
</evidence>
<dbReference type="PANTHER" id="PTHR32097:SF17">
    <property type="entry name" value="CAMP-BINDING PROTEIN 1-RELATED"/>
    <property type="match status" value="1"/>
</dbReference>
<name>A0A1W6B9I5_9GAMM</name>
<sequence>MVSLSKNQTISLAKSSSAISQIRFGLGWDPAKKKGLFGKLLGGGDSIDLDASCVLLDNAGNVLDTVWFRQMQSNDGSVKHSGDNRTGEGDGDDETIVADLSRLPANVEHLVLTVNSFTGQSFNDVENAFCRVVDQQGKELARYTLTEQGSHTAVIIASLHRNGGEWNFTAHGNASRGRTIQDMASDIKAVAR</sequence>
<accession>A0A1W6B9I5</accession>
<evidence type="ECO:0000259" key="3">
    <source>
        <dbReference type="Pfam" id="PF02342"/>
    </source>
</evidence>
<dbReference type="Gene3D" id="2.60.60.30">
    <property type="entry name" value="sav2460 like domains"/>
    <property type="match status" value="1"/>
</dbReference>
<dbReference type="GO" id="GO:0046690">
    <property type="term" value="P:response to tellurium ion"/>
    <property type="evidence" value="ECO:0007669"/>
    <property type="project" value="UniProtKB-KW"/>
</dbReference>
<gene>
    <name evidence="4" type="ORF">B1H58_17620</name>
</gene>
<evidence type="ECO:0000256" key="1">
    <source>
        <dbReference type="ARBA" id="ARBA00022686"/>
    </source>
</evidence>
<keyword evidence="1" id="KW-0778">Tellurium resistance</keyword>
<dbReference type="STRING" id="1891675.B1H58_17620"/>
<dbReference type="OrthoDB" id="570928at2"/>
<dbReference type="RefSeq" id="WP_085071735.1">
    <property type="nucleotide sequence ID" value="NZ_CP019706.1"/>
</dbReference>
<dbReference type="PANTHER" id="PTHR32097">
    <property type="entry name" value="CAMP-BINDING PROTEIN 1-RELATED"/>
    <property type="match status" value="1"/>
</dbReference>
<feature type="domain" description="TerD" evidence="3">
    <location>
        <begin position="2"/>
        <end position="185"/>
    </location>
</feature>
<dbReference type="InterPro" id="IPR051324">
    <property type="entry name" value="Stress/Tellurium_Resist"/>
</dbReference>
<evidence type="ECO:0000313" key="5">
    <source>
        <dbReference type="Proteomes" id="UP000192900"/>
    </source>
</evidence>
<reference evidence="4 5" key="1">
    <citation type="submission" date="2017-02" db="EMBL/GenBank/DDBJ databases">
        <title>Complete genome sequence of the drought resistance-promoting endophyte Pantoea alhagi LTYR-11Z.</title>
        <authorList>
            <person name="Zhang L."/>
        </authorList>
    </citation>
    <scope>NUCLEOTIDE SEQUENCE [LARGE SCALE GENOMIC DNA]</scope>
    <source>
        <strain evidence="4 5">LTYR-11Z</strain>
    </source>
</reference>
<evidence type="ECO:0000256" key="2">
    <source>
        <dbReference type="SAM" id="MobiDB-lite"/>
    </source>
</evidence>
<dbReference type="KEGG" id="palh:B1H58_17620"/>
<keyword evidence="5" id="KW-1185">Reference proteome</keyword>
<organism evidence="4 5">
    <name type="scientific">Pantoea alhagi</name>
    <dbReference type="NCBI Taxonomy" id="1891675"/>
    <lineage>
        <taxon>Bacteria</taxon>
        <taxon>Pseudomonadati</taxon>
        <taxon>Pseudomonadota</taxon>
        <taxon>Gammaproteobacteria</taxon>
        <taxon>Enterobacterales</taxon>
        <taxon>Erwiniaceae</taxon>
        <taxon>Pantoea</taxon>
    </lineage>
</organism>
<dbReference type="CDD" id="cd06974">
    <property type="entry name" value="TerD_like"/>
    <property type="match status" value="1"/>
</dbReference>